<dbReference type="GeneID" id="80801941"/>
<feature type="transmembrane region" description="Helical" evidence="1">
    <location>
        <begin position="170"/>
        <end position="187"/>
    </location>
</feature>
<dbReference type="GO" id="GO:0000271">
    <property type="term" value="P:polysaccharide biosynthetic process"/>
    <property type="evidence" value="ECO:0007669"/>
    <property type="project" value="TreeGrafter"/>
</dbReference>
<dbReference type="InterPro" id="IPR050879">
    <property type="entry name" value="Acyltransferase_3"/>
</dbReference>
<keyword evidence="3" id="KW-0012">Acyltransferase</keyword>
<keyword evidence="4" id="KW-1185">Reference proteome</keyword>
<feature type="domain" description="Acyltransferase 3" evidence="2">
    <location>
        <begin position="16"/>
        <end position="342"/>
    </location>
</feature>
<reference evidence="4" key="1">
    <citation type="submission" date="2017-09" db="EMBL/GenBank/DDBJ databases">
        <title>FDA dAtabase for Regulatory Grade micrObial Sequences (FDA-ARGOS): Supporting development and validation of Infectious Disease Dx tests.</title>
        <authorList>
            <person name="Minogue T."/>
            <person name="Wolcott M."/>
            <person name="Wasieloski L."/>
            <person name="Aguilar W."/>
            <person name="Moore D."/>
            <person name="Tallon L."/>
            <person name="Sadzewicz L."/>
            <person name="Ott S."/>
            <person name="Zhao X."/>
            <person name="Nagaraj S."/>
            <person name="Vavikolanu K."/>
            <person name="Aluvathingal J."/>
            <person name="Nadendla S."/>
            <person name="Sichtig H."/>
        </authorList>
    </citation>
    <scope>NUCLEOTIDE SEQUENCE [LARGE SCALE GENOMIC DNA]</scope>
    <source>
        <strain evidence="4">FDAARGOS_394</strain>
    </source>
</reference>
<keyword evidence="1" id="KW-0472">Membrane</keyword>
<evidence type="ECO:0000259" key="2">
    <source>
        <dbReference type="Pfam" id="PF01757"/>
    </source>
</evidence>
<accession>A0A2A7UWS6</accession>
<keyword evidence="1" id="KW-1133">Transmembrane helix</keyword>
<feature type="transmembrane region" description="Helical" evidence="1">
    <location>
        <begin position="324"/>
        <end position="349"/>
    </location>
</feature>
<feature type="transmembrane region" description="Helical" evidence="1">
    <location>
        <begin position="144"/>
        <end position="165"/>
    </location>
</feature>
<dbReference type="PANTHER" id="PTHR23028">
    <property type="entry name" value="ACETYLTRANSFERASE"/>
    <property type="match status" value="1"/>
</dbReference>
<dbReference type="GO" id="GO:0016020">
    <property type="term" value="C:membrane"/>
    <property type="evidence" value="ECO:0007669"/>
    <property type="project" value="TreeGrafter"/>
</dbReference>
<feature type="transmembrane region" description="Helical" evidence="1">
    <location>
        <begin position="50"/>
        <end position="70"/>
    </location>
</feature>
<feature type="transmembrane region" description="Helical" evidence="1">
    <location>
        <begin position="259"/>
        <end position="279"/>
    </location>
</feature>
<dbReference type="EMBL" id="PDEA01000001">
    <property type="protein sequence ID" value="PEH89742.1"/>
    <property type="molecule type" value="Genomic_DNA"/>
</dbReference>
<name>A0A2A7UWS6_COMTR</name>
<feature type="transmembrane region" description="Helical" evidence="1">
    <location>
        <begin position="20"/>
        <end position="38"/>
    </location>
</feature>
<gene>
    <name evidence="3" type="ORF">CRM82_15060</name>
</gene>
<dbReference type="PANTHER" id="PTHR23028:SF53">
    <property type="entry name" value="ACYL_TRANSF_3 DOMAIN-CONTAINING PROTEIN"/>
    <property type="match status" value="1"/>
</dbReference>
<feature type="transmembrane region" description="Helical" evidence="1">
    <location>
        <begin position="236"/>
        <end position="253"/>
    </location>
</feature>
<evidence type="ECO:0000313" key="3">
    <source>
        <dbReference type="EMBL" id="PEH89742.1"/>
    </source>
</evidence>
<feature type="transmembrane region" description="Helical" evidence="1">
    <location>
        <begin position="291"/>
        <end position="312"/>
    </location>
</feature>
<dbReference type="Proteomes" id="UP000220246">
    <property type="component" value="Unassembled WGS sequence"/>
</dbReference>
<dbReference type="GO" id="GO:0016747">
    <property type="term" value="F:acyltransferase activity, transferring groups other than amino-acyl groups"/>
    <property type="evidence" value="ECO:0007669"/>
    <property type="project" value="InterPro"/>
</dbReference>
<organism evidence="3 4">
    <name type="scientific">Comamonas terrigena</name>
    <dbReference type="NCBI Taxonomy" id="32013"/>
    <lineage>
        <taxon>Bacteria</taxon>
        <taxon>Pseudomonadati</taxon>
        <taxon>Pseudomonadota</taxon>
        <taxon>Betaproteobacteria</taxon>
        <taxon>Burkholderiales</taxon>
        <taxon>Comamonadaceae</taxon>
        <taxon>Comamonas</taxon>
    </lineage>
</organism>
<comment type="caution">
    <text evidence="3">The sequence shown here is derived from an EMBL/GenBank/DDBJ whole genome shotgun (WGS) entry which is preliminary data.</text>
</comment>
<evidence type="ECO:0000256" key="1">
    <source>
        <dbReference type="SAM" id="Phobius"/>
    </source>
</evidence>
<protein>
    <submittedName>
        <fullName evidence="3">Acyltransferase</fullName>
    </submittedName>
</protein>
<feature type="transmembrane region" description="Helical" evidence="1">
    <location>
        <begin position="91"/>
        <end position="107"/>
    </location>
</feature>
<proteinExistence type="predicted"/>
<dbReference type="AlphaFoldDB" id="A0A2A7UWS6"/>
<dbReference type="Pfam" id="PF01757">
    <property type="entry name" value="Acyl_transf_3"/>
    <property type="match status" value="1"/>
</dbReference>
<feature type="transmembrane region" description="Helical" evidence="1">
    <location>
        <begin position="207"/>
        <end position="229"/>
    </location>
</feature>
<dbReference type="OrthoDB" id="9814807at2"/>
<dbReference type="InterPro" id="IPR002656">
    <property type="entry name" value="Acyl_transf_3_dom"/>
</dbReference>
<dbReference type="RefSeq" id="WP_083520208.1">
    <property type="nucleotide sequence ID" value="NZ_PDEA01000001.1"/>
</dbReference>
<evidence type="ECO:0000313" key="4">
    <source>
        <dbReference type="Proteomes" id="UP000220246"/>
    </source>
</evidence>
<keyword evidence="1" id="KW-0812">Transmembrane</keyword>
<sequence>MFLATDQTVKINTRYDSIQALRGIAALLVVFFHFRSLFNLPNYPLGDNLFSYGGTGVALFFIISGFVMGLPDYRPGLNSMLEFSIKRIARIVPLYLIASIAWCYVTIPDFKLISTSQDNIELIKSLFFYPLSNDHAPMYGAKLFVGWTLNYEIFFYGIVALSILFKFPKLVILLFFGTTLIIIPFYFRDITLSPYLGYKFNSGYLNIATNPIIWNFIVGFFIAKLVKILPKINQELIFSLCLISGFLVFWQMFSGYGTGHGITQSGAGFAVMITAFAWYEKYYSPKINKHLVYLGNISFSIYIWHFIVHSFFEDLFLRMEMRNYLYGFLYGTSMVIITIIFSRYSYILIEDKISNFIKIWLLKLIRLKPINVG</sequence>
<keyword evidence="3" id="KW-0808">Transferase</keyword>